<dbReference type="Proteomes" id="UP000298416">
    <property type="component" value="Unassembled WGS sequence"/>
</dbReference>
<comment type="caution">
    <text evidence="2">The sequence shown here is derived from an EMBL/GenBank/DDBJ whole genome shotgun (WGS) entry which is preliminary data.</text>
</comment>
<evidence type="ECO:0000313" key="3">
    <source>
        <dbReference type="Proteomes" id="UP000298416"/>
    </source>
</evidence>
<protein>
    <submittedName>
        <fullName evidence="2">Uncharacterized protein</fullName>
    </submittedName>
</protein>
<evidence type="ECO:0000256" key="1">
    <source>
        <dbReference type="SAM" id="MobiDB-lite"/>
    </source>
</evidence>
<dbReference type="OrthoDB" id="1731546at2759"/>
<evidence type="ECO:0000313" key="2">
    <source>
        <dbReference type="EMBL" id="KAG6418692.1"/>
    </source>
</evidence>
<name>A0A8X8ZVL7_SALSN</name>
<reference evidence="2" key="2">
    <citation type="submission" date="2020-08" db="EMBL/GenBank/DDBJ databases">
        <title>Plant Genome Project.</title>
        <authorList>
            <person name="Zhang R.-G."/>
        </authorList>
    </citation>
    <scope>NUCLEOTIDE SEQUENCE</scope>
    <source>
        <strain evidence="2">Huo1</strain>
        <tissue evidence="2">Leaf</tissue>
    </source>
</reference>
<feature type="region of interest" description="Disordered" evidence="1">
    <location>
        <begin position="45"/>
        <end position="64"/>
    </location>
</feature>
<keyword evidence="3" id="KW-1185">Reference proteome</keyword>
<dbReference type="PANTHER" id="PTHR36355">
    <property type="entry name" value="EXPRESSED PROTEIN"/>
    <property type="match status" value="1"/>
</dbReference>
<dbReference type="PANTHER" id="PTHR36355:SF1">
    <property type="entry name" value="EXPRESSED PROTEIN"/>
    <property type="match status" value="1"/>
</dbReference>
<sequence>MENVDPNVTRVQHVAKASSDKLLSKFAEAGSDSNPKNLRLAKRVKRNQESAANNNSVSSLAEKKSLLPQRKKAALMRGLGISRAKIKAREIKNKSIVTIIEKTWRRTVEGASRVLMEKHYNSHKRLINESY</sequence>
<feature type="compositionally biased region" description="Low complexity" evidence="1">
    <location>
        <begin position="50"/>
        <end position="60"/>
    </location>
</feature>
<dbReference type="AlphaFoldDB" id="A0A8X8ZVL7"/>
<proteinExistence type="predicted"/>
<organism evidence="2">
    <name type="scientific">Salvia splendens</name>
    <name type="common">Scarlet sage</name>
    <dbReference type="NCBI Taxonomy" id="180675"/>
    <lineage>
        <taxon>Eukaryota</taxon>
        <taxon>Viridiplantae</taxon>
        <taxon>Streptophyta</taxon>
        <taxon>Embryophyta</taxon>
        <taxon>Tracheophyta</taxon>
        <taxon>Spermatophyta</taxon>
        <taxon>Magnoliopsida</taxon>
        <taxon>eudicotyledons</taxon>
        <taxon>Gunneridae</taxon>
        <taxon>Pentapetalae</taxon>
        <taxon>asterids</taxon>
        <taxon>lamiids</taxon>
        <taxon>Lamiales</taxon>
        <taxon>Lamiaceae</taxon>
        <taxon>Nepetoideae</taxon>
        <taxon>Mentheae</taxon>
        <taxon>Salviinae</taxon>
        <taxon>Salvia</taxon>
        <taxon>Salvia subgen. Calosphace</taxon>
        <taxon>core Calosphace</taxon>
    </lineage>
</organism>
<accession>A0A8X8ZVL7</accession>
<dbReference type="EMBL" id="PNBA02000007">
    <property type="protein sequence ID" value="KAG6418692.1"/>
    <property type="molecule type" value="Genomic_DNA"/>
</dbReference>
<reference evidence="2" key="1">
    <citation type="submission" date="2018-01" db="EMBL/GenBank/DDBJ databases">
        <authorList>
            <person name="Mao J.F."/>
        </authorList>
    </citation>
    <scope>NUCLEOTIDE SEQUENCE</scope>
    <source>
        <strain evidence="2">Huo1</strain>
        <tissue evidence="2">Leaf</tissue>
    </source>
</reference>
<gene>
    <name evidence="2" type="ORF">SASPL_120896</name>
</gene>